<evidence type="ECO:0000256" key="1">
    <source>
        <dbReference type="SAM" id="MobiDB-lite"/>
    </source>
</evidence>
<feature type="domain" description="PH" evidence="2">
    <location>
        <begin position="57"/>
        <end position="206"/>
    </location>
</feature>
<organism evidence="3 4">
    <name type="scientific">Tothia fuscella</name>
    <dbReference type="NCBI Taxonomy" id="1048955"/>
    <lineage>
        <taxon>Eukaryota</taxon>
        <taxon>Fungi</taxon>
        <taxon>Dikarya</taxon>
        <taxon>Ascomycota</taxon>
        <taxon>Pezizomycotina</taxon>
        <taxon>Dothideomycetes</taxon>
        <taxon>Pleosporomycetidae</taxon>
        <taxon>Venturiales</taxon>
        <taxon>Cylindrosympodiaceae</taxon>
        <taxon>Tothia</taxon>
    </lineage>
</organism>
<dbReference type="Gene3D" id="2.30.29.30">
    <property type="entry name" value="Pleckstrin-homology domain (PH domain)/Phosphotyrosine-binding domain (PTB)"/>
    <property type="match status" value="1"/>
</dbReference>
<keyword evidence="4" id="KW-1185">Reference proteome</keyword>
<dbReference type="SMART" id="SM00233">
    <property type="entry name" value="PH"/>
    <property type="match status" value="1"/>
</dbReference>
<dbReference type="OrthoDB" id="5865767at2759"/>
<comment type="caution">
    <text evidence="3">The sequence shown here is derived from an EMBL/GenBank/DDBJ whole genome shotgun (WGS) entry which is preliminary data.</text>
</comment>
<feature type="compositionally biased region" description="Low complexity" evidence="1">
    <location>
        <begin position="295"/>
        <end position="309"/>
    </location>
</feature>
<protein>
    <recommendedName>
        <fullName evidence="2">PH domain-containing protein</fullName>
    </recommendedName>
</protein>
<dbReference type="Proteomes" id="UP000800235">
    <property type="component" value="Unassembled WGS sequence"/>
</dbReference>
<feature type="non-terminal residue" evidence="3">
    <location>
        <position position="1"/>
    </location>
</feature>
<sequence length="387" mass="44294">HGYHNTFHTRSFPSTAPPTFEAATSSLHGLTSDPSRRWGSLESETLPEVLPEYSCTVDFEGVLGMKLELSDPYTVSADSRWRPVYAIINGTQLHIHSLKRGPIWSGSVLPKPGRLLWTYTLQHAEVGLAADWKWTEADLEPRTRFAKMLPRSMRAKWWKREPDLFELPREHVLRLRLEDKQFLLCSYSPENMLDWIDQLCAGIDIAYPLEDRNEPKYRSLPRRTRRQRQIEAFAQDNLPPASNAETRRRLVAQQERILQEHYPNLDSERDGDAGQDPEEADLDPLDAREDSNGLTPSTTLLPITTTQSQESPRASTSAREPYDPKTAPPRTEMSPNALIRFRRRCTPILLASSPRVSSVIICGGERKQLDIRRQLITSFTLNPPKYD</sequence>
<evidence type="ECO:0000313" key="3">
    <source>
        <dbReference type="EMBL" id="KAF2417441.1"/>
    </source>
</evidence>
<dbReference type="EMBL" id="MU007140">
    <property type="protein sequence ID" value="KAF2417441.1"/>
    <property type="molecule type" value="Genomic_DNA"/>
</dbReference>
<feature type="non-terminal residue" evidence="3">
    <location>
        <position position="387"/>
    </location>
</feature>
<evidence type="ECO:0000313" key="4">
    <source>
        <dbReference type="Proteomes" id="UP000800235"/>
    </source>
</evidence>
<dbReference type="InterPro" id="IPR011993">
    <property type="entry name" value="PH-like_dom_sf"/>
</dbReference>
<dbReference type="AlphaFoldDB" id="A0A9P4TSJ8"/>
<gene>
    <name evidence="3" type="ORF">EJ08DRAFT_577128</name>
</gene>
<feature type="region of interest" description="Disordered" evidence="1">
    <location>
        <begin position="259"/>
        <end position="334"/>
    </location>
</feature>
<dbReference type="SUPFAM" id="SSF50729">
    <property type="entry name" value="PH domain-like"/>
    <property type="match status" value="1"/>
</dbReference>
<accession>A0A9P4TSJ8</accession>
<evidence type="ECO:0000259" key="2">
    <source>
        <dbReference type="SMART" id="SM00233"/>
    </source>
</evidence>
<proteinExistence type="predicted"/>
<dbReference type="PANTHER" id="PTHR37283">
    <property type="entry name" value="PH DOMAIN-CONTAINING PROTEIN YHR131C"/>
    <property type="match status" value="1"/>
</dbReference>
<dbReference type="PANTHER" id="PTHR37283:SF1">
    <property type="entry name" value="PH DOMAIN-CONTAINING PROTEIN YHR131C"/>
    <property type="match status" value="1"/>
</dbReference>
<reference evidence="3" key="1">
    <citation type="journal article" date="2020" name="Stud. Mycol.">
        <title>101 Dothideomycetes genomes: a test case for predicting lifestyles and emergence of pathogens.</title>
        <authorList>
            <person name="Haridas S."/>
            <person name="Albert R."/>
            <person name="Binder M."/>
            <person name="Bloem J."/>
            <person name="Labutti K."/>
            <person name="Salamov A."/>
            <person name="Andreopoulos B."/>
            <person name="Baker S."/>
            <person name="Barry K."/>
            <person name="Bills G."/>
            <person name="Bluhm B."/>
            <person name="Cannon C."/>
            <person name="Castanera R."/>
            <person name="Culley D."/>
            <person name="Daum C."/>
            <person name="Ezra D."/>
            <person name="Gonzalez J."/>
            <person name="Henrissat B."/>
            <person name="Kuo A."/>
            <person name="Liang C."/>
            <person name="Lipzen A."/>
            <person name="Lutzoni F."/>
            <person name="Magnuson J."/>
            <person name="Mondo S."/>
            <person name="Nolan M."/>
            <person name="Ohm R."/>
            <person name="Pangilinan J."/>
            <person name="Park H.-J."/>
            <person name="Ramirez L."/>
            <person name="Alfaro M."/>
            <person name="Sun H."/>
            <person name="Tritt A."/>
            <person name="Yoshinaga Y."/>
            <person name="Zwiers L.-H."/>
            <person name="Turgeon B."/>
            <person name="Goodwin S."/>
            <person name="Spatafora J."/>
            <person name="Crous P."/>
            <person name="Grigoriev I."/>
        </authorList>
    </citation>
    <scope>NUCLEOTIDE SEQUENCE</scope>
    <source>
        <strain evidence="3">CBS 130266</strain>
    </source>
</reference>
<feature type="compositionally biased region" description="Acidic residues" evidence="1">
    <location>
        <begin position="273"/>
        <end position="284"/>
    </location>
</feature>
<dbReference type="InterPro" id="IPR001849">
    <property type="entry name" value="PH_domain"/>
</dbReference>
<name>A0A9P4TSJ8_9PEZI</name>